<comment type="caution">
    <text evidence="1">The sequence shown here is derived from an EMBL/GenBank/DDBJ whole genome shotgun (WGS) entry which is preliminary data.</text>
</comment>
<organism evidence="1 2">
    <name type="scientific">Puccinia graminis f. sp. tritici</name>
    <dbReference type="NCBI Taxonomy" id="56615"/>
    <lineage>
        <taxon>Eukaryota</taxon>
        <taxon>Fungi</taxon>
        <taxon>Dikarya</taxon>
        <taxon>Basidiomycota</taxon>
        <taxon>Pucciniomycotina</taxon>
        <taxon>Pucciniomycetes</taxon>
        <taxon>Pucciniales</taxon>
        <taxon>Pucciniaceae</taxon>
        <taxon>Puccinia</taxon>
    </lineage>
</organism>
<evidence type="ECO:0000313" key="1">
    <source>
        <dbReference type="EMBL" id="KAA1119374.1"/>
    </source>
</evidence>
<dbReference type="AlphaFoldDB" id="A0A5B0R371"/>
<gene>
    <name evidence="1" type="ORF">PGT21_023639</name>
</gene>
<evidence type="ECO:0000313" key="2">
    <source>
        <dbReference type="Proteomes" id="UP000324748"/>
    </source>
</evidence>
<dbReference type="Proteomes" id="UP000324748">
    <property type="component" value="Unassembled WGS sequence"/>
</dbReference>
<keyword evidence="2" id="KW-1185">Reference proteome</keyword>
<name>A0A5B0R371_PUCGR</name>
<protein>
    <submittedName>
        <fullName evidence="1">Uncharacterized protein</fullName>
    </submittedName>
</protein>
<reference evidence="1 2" key="1">
    <citation type="submission" date="2019-05" db="EMBL/GenBank/DDBJ databases">
        <title>Emergence of the Ug99 lineage of the wheat stem rust pathogen through somatic hybridization.</title>
        <authorList>
            <person name="Li F."/>
            <person name="Upadhyaya N.M."/>
            <person name="Sperschneider J."/>
            <person name="Matny O."/>
            <person name="Nguyen-Phuc H."/>
            <person name="Mago R."/>
            <person name="Raley C."/>
            <person name="Miller M.E."/>
            <person name="Silverstein K.A.T."/>
            <person name="Henningsen E."/>
            <person name="Hirsch C.D."/>
            <person name="Visser B."/>
            <person name="Pretorius Z.A."/>
            <person name="Steffenson B.J."/>
            <person name="Schwessinger B."/>
            <person name="Dodds P.N."/>
            <person name="Figueroa M."/>
        </authorList>
    </citation>
    <scope>NUCLEOTIDE SEQUENCE [LARGE SCALE GENOMIC DNA]</scope>
    <source>
        <strain evidence="1">21-0</strain>
    </source>
</reference>
<proteinExistence type="predicted"/>
<dbReference type="EMBL" id="VSWC01000001">
    <property type="protein sequence ID" value="KAA1119374.1"/>
    <property type="molecule type" value="Genomic_DNA"/>
</dbReference>
<sequence>MLEHAIAPHGRTKLWYRGSVGLRVPWRLTALYIPRTTWEAEPAPVCVEADGWAGVYYAQSRGAAAGFCRTDGPDTFTYFHDHGNKPLSPSPATVFLNPRLLLETSEKKSIDRTA</sequence>
<accession>A0A5B0R371</accession>